<dbReference type="SUPFAM" id="SSF46626">
    <property type="entry name" value="Cytochrome c"/>
    <property type="match status" value="1"/>
</dbReference>
<keyword evidence="3 4" id="KW-0408">Iron</keyword>
<dbReference type="OrthoDB" id="9770043at2"/>
<evidence type="ECO:0000256" key="4">
    <source>
        <dbReference type="PROSITE-ProRule" id="PRU00433"/>
    </source>
</evidence>
<dbReference type="PANTHER" id="PTHR19328">
    <property type="entry name" value="HEDGEHOG-INTERACTING PROTEIN"/>
    <property type="match status" value="1"/>
</dbReference>
<sequence>MPLTPRSVLALGCVLAGNAIFAAPVPFARLSLEKTTLEIATVAGDLSAPFDLAWGPDNQLWLTQLDGRVWRLNPDTGERTPVHDLSGRIFHRRSHGLLTLTFHPWFATAPYVYLHYVYQEPTQGAQEIVRSRVVRCRWDGTRLGEPETIFDAIPGASYHNGSRLAFGPDGKLYVSTGDVGDPPASLDPARLSGKILRLNPDGTTPADNPFPGSPVWTLGHRNAQGLAFSPDGRTYLSDHGANNDDEINLLQPGRNYGWPAIEGFIDRPHEIAAAKQQTITEPLRAWTPTIAVAGLAYYNHAAVPEWRGRLLLANLKGRALRVLPLSATGDAIAGERIFLQERLGRIRQVCVTPNGDIYLLTSNTDWHPRFQPWMYSGLPTGPDRIVRLRAVSKPIPAALRELPEWREDPEPLSLKSEDWSLPPTTEALRAGQQLYAQHCLPCHGPEGQGAPGLIPPLTKTDWVKNKNRLLQVALNGLSGRIEVNGEFYQQEMPAFRHLSDDDLSALLTYVRASFENESNAVTPAEVAEERKGLK</sequence>
<gene>
    <name evidence="6" type="ORF">ESB00_13665</name>
</gene>
<dbReference type="Pfam" id="PF13442">
    <property type="entry name" value="Cytochrome_CBB3"/>
    <property type="match status" value="1"/>
</dbReference>
<dbReference type="Gene3D" id="2.120.10.30">
    <property type="entry name" value="TolB, C-terminal domain"/>
    <property type="match status" value="1"/>
</dbReference>
<dbReference type="InterPro" id="IPR011041">
    <property type="entry name" value="Quinoprot_gluc/sorb_DH_b-prop"/>
</dbReference>
<dbReference type="InterPro" id="IPR012938">
    <property type="entry name" value="Glc/Sorbosone_DH"/>
</dbReference>
<dbReference type="PANTHER" id="PTHR19328:SF13">
    <property type="entry name" value="HIPL1 PROTEIN"/>
    <property type="match status" value="1"/>
</dbReference>
<evidence type="ECO:0000256" key="3">
    <source>
        <dbReference type="ARBA" id="ARBA00023004"/>
    </source>
</evidence>
<evidence type="ECO:0000313" key="7">
    <source>
        <dbReference type="Proteomes" id="UP000290218"/>
    </source>
</evidence>
<dbReference type="SUPFAM" id="SSF50952">
    <property type="entry name" value="Soluble quinoprotein glucose dehydrogenase"/>
    <property type="match status" value="1"/>
</dbReference>
<keyword evidence="2 4" id="KW-0479">Metal-binding</keyword>
<reference evidence="6 7" key="1">
    <citation type="submission" date="2019-01" db="EMBL/GenBank/DDBJ databases">
        <title>Lacunisphaera sp. strain TWA-58.</title>
        <authorList>
            <person name="Chen W.-M."/>
        </authorList>
    </citation>
    <scope>NUCLEOTIDE SEQUENCE [LARGE SCALE GENOMIC DNA]</scope>
    <source>
        <strain evidence="6 7">TWA-58</strain>
    </source>
</reference>
<accession>A0A4Q1CCR5</accession>
<evidence type="ECO:0000256" key="2">
    <source>
        <dbReference type="ARBA" id="ARBA00022723"/>
    </source>
</evidence>
<dbReference type="EMBL" id="SDHX01000001">
    <property type="protein sequence ID" value="RXK56868.1"/>
    <property type="molecule type" value="Genomic_DNA"/>
</dbReference>
<organism evidence="6 7">
    <name type="scientific">Oleiharenicola lentus</name>
    <dbReference type="NCBI Taxonomy" id="2508720"/>
    <lineage>
        <taxon>Bacteria</taxon>
        <taxon>Pseudomonadati</taxon>
        <taxon>Verrucomicrobiota</taxon>
        <taxon>Opitutia</taxon>
        <taxon>Opitutales</taxon>
        <taxon>Opitutaceae</taxon>
        <taxon>Oleiharenicola</taxon>
    </lineage>
</organism>
<dbReference type="Proteomes" id="UP000290218">
    <property type="component" value="Unassembled WGS sequence"/>
</dbReference>
<dbReference type="InterPro" id="IPR036909">
    <property type="entry name" value="Cyt_c-like_dom_sf"/>
</dbReference>
<dbReference type="InterPro" id="IPR011042">
    <property type="entry name" value="6-blade_b-propeller_TolB-like"/>
</dbReference>
<proteinExistence type="predicted"/>
<keyword evidence="7" id="KW-1185">Reference proteome</keyword>
<dbReference type="GO" id="GO:0020037">
    <property type="term" value="F:heme binding"/>
    <property type="evidence" value="ECO:0007669"/>
    <property type="project" value="InterPro"/>
</dbReference>
<dbReference type="InterPro" id="IPR009056">
    <property type="entry name" value="Cyt_c-like_dom"/>
</dbReference>
<keyword evidence="1 4" id="KW-0349">Heme</keyword>
<feature type="domain" description="Cytochrome c" evidence="5">
    <location>
        <begin position="426"/>
        <end position="514"/>
    </location>
</feature>
<dbReference type="Gene3D" id="1.10.760.10">
    <property type="entry name" value="Cytochrome c-like domain"/>
    <property type="match status" value="1"/>
</dbReference>
<evidence type="ECO:0000313" key="6">
    <source>
        <dbReference type="EMBL" id="RXK56868.1"/>
    </source>
</evidence>
<dbReference type="RefSeq" id="WP_129048233.1">
    <property type="nucleotide sequence ID" value="NZ_SDHX01000001.1"/>
</dbReference>
<evidence type="ECO:0000259" key="5">
    <source>
        <dbReference type="PROSITE" id="PS51007"/>
    </source>
</evidence>
<evidence type="ECO:0000256" key="1">
    <source>
        <dbReference type="ARBA" id="ARBA00022617"/>
    </source>
</evidence>
<dbReference type="PROSITE" id="PS51007">
    <property type="entry name" value="CYTC"/>
    <property type="match status" value="1"/>
</dbReference>
<dbReference type="Pfam" id="PF07995">
    <property type="entry name" value="GSDH"/>
    <property type="match status" value="1"/>
</dbReference>
<name>A0A4Q1CCR5_9BACT</name>
<dbReference type="GO" id="GO:0009055">
    <property type="term" value="F:electron transfer activity"/>
    <property type="evidence" value="ECO:0007669"/>
    <property type="project" value="InterPro"/>
</dbReference>
<protein>
    <submittedName>
        <fullName evidence="6">C-type cytochrome</fullName>
    </submittedName>
</protein>
<dbReference type="AlphaFoldDB" id="A0A4Q1CCR5"/>
<dbReference type="GO" id="GO:0046872">
    <property type="term" value="F:metal ion binding"/>
    <property type="evidence" value="ECO:0007669"/>
    <property type="project" value="UniProtKB-KW"/>
</dbReference>
<comment type="caution">
    <text evidence="6">The sequence shown here is derived from an EMBL/GenBank/DDBJ whole genome shotgun (WGS) entry which is preliminary data.</text>
</comment>